<evidence type="ECO:0000256" key="17">
    <source>
        <dbReference type="PIRSR" id="PIRSR004682-4"/>
    </source>
</evidence>
<dbReference type="SUPFAM" id="SSF56784">
    <property type="entry name" value="HAD-like"/>
    <property type="match status" value="1"/>
</dbReference>
<feature type="binding site" evidence="17">
    <location>
        <position position="91"/>
    </location>
    <ligand>
        <name>Zn(2+)</name>
        <dbReference type="ChEBI" id="CHEBI:29105"/>
    </ligand>
</feature>
<keyword evidence="19" id="KW-1185">Reference proteome</keyword>
<proteinExistence type="inferred from homology"/>
<feature type="site" description="Stabilizes the phosphoryl group" evidence="16">
    <location>
        <position position="101"/>
    </location>
</feature>
<evidence type="ECO:0000313" key="18">
    <source>
        <dbReference type="EMBL" id="AMX01182.1"/>
    </source>
</evidence>
<accession>A0A143HIT7</accession>
<feature type="binding site" evidence="17">
    <location>
        <position position="126"/>
    </location>
    <ligand>
        <name>Mg(2+)</name>
        <dbReference type="ChEBI" id="CHEBI:18420"/>
    </ligand>
</feature>
<dbReference type="Gene3D" id="3.40.50.1000">
    <property type="entry name" value="HAD superfamily/HAD-like"/>
    <property type="match status" value="1"/>
</dbReference>
<feature type="binding site" evidence="17">
    <location>
        <position position="97"/>
    </location>
    <ligand>
        <name>Zn(2+)</name>
        <dbReference type="ChEBI" id="CHEBI:29105"/>
    </ligand>
</feature>
<dbReference type="GO" id="GO:0046872">
    <property type="term" value="F:metal ion binding"/>
    <property type="evidence" value="ECO:0007669"/>
    <property type="project" value="UniProtKB-KW"/>
</dbReference>
<dbReference type="STRING" id="252514.A3224_00050"/>
<comment type="similarity">
    <text evidence="13 14">Belongs to the gmhB family.</text>
</comment>
<dbReference type="RefSeq" id="WP_067149817.1">
    <property type="nucleotide sequence ID" value="NZ_CP014864.1"/>
</dbReference>
<dbReference type="KEGG" id="mthd:A3224_00050"/>
<gene>
    <name evidence="18" type="ORF">A3224_00050</name>
</gene>
<evidence type="ECO:0000256" key="4">
    <source>
        <dbReference type="ARBA" id="ARBA00004496"/>
    </source>
</evidence>
<evidence type="ECO:0000256" key="1">
    <source>
        <dbReference type="ARBA" id="ARBA00001226"/>
    </source>
</evidence>
<keyword evidence="10 17" id="KW-0862">Zinc</keyword>
<dbReference type="Proteomes" id="UP000076077">
    <property type="component" value="Chromosome"/>
</dbReference>
<reference evidence="19" key="1">
    <citation type="submission" date="2016-03" db="EMBL/GenBank/DDBJ databases">
        <authorList>
            <person name="Lee Y.-S."/>
            <person name="Choi Y.-L."/>
        </authorList>
    </citation>
    <scope>NUCLEOTIDE SEQUENCE [LARGE SCALE GENOMIC DNA]</scope>
    <source>
        <strain evidence="19">DAU221</strain>
    </source>
</reference>
<dbReference type="GO" id="GO:0034200">
    <property type="term" value="F:D-glycero-beta-D-manno-heptose 1,7-bisphosphate 7-phosphatase activity"/>
    <property type="evidence" value="ECO:0007669"/>
    <property type="project" value="UniProtKB-EC"/>
</dbReference>
<protein>
    <recommendedName>
        <fullName evidence="14">D,D-heptose 1,7-bisphosphate phosphatase</fullName>
        <ecNumber evidence="14">3.1.3.-</ecNumber>
    </recommendedName>
</protein>
<keyword evidence="12 14" id="KW-0119">Carbohydrate metabolism</keyword>
<evidence type="ECO:0000256" key="16">
    <source>
        <dbReference type="PIRSR" id="PIRSR004682-3"/>
    </source>
</evidence>
<comment type="catalytic activity">
    <reaction evidence="1">
        <text>D-glycero-beta-D-manno-heptose 1,7-bisphosphate + H2O = D-glycero-beta-D-manno-heptose 1-phosphate + phosphate</text>
        <dbReference type="Rhea" id="RHEA:28518"/>
        <dbReference type="ChEBI" id="CHEBI:15377"/>
        <dbReference type="ChEBI" id="CHEBI:43474"/>
        <dbReference type="ChEBI" id="CHEBI:60208"/>
        <dbReference type="ChEBI" id="CHEBI:61593"/>
        <dbReference type="EC" id="3.1.3.82"/>
    </reaction>
</comment>
<feature type="binding site" evidence="17">
    <location>
        <position position="99"/>
    </location>
    <ligand>
        <name>Zn(2+)</name>
        <dbReference type="ChEBI" id="CHEBI:29105"/>
    </ligand>
</feature>
<dbReference type="InterPro" id="IPR036412">
    <property type="entry name" value="HAD-like_sf"/>
</dbReference>
<dbReference type="InterPro" id="IPR006543">
    <property type="entry name" value="Histidinol-phos"/>
</dbReference>
<dbReference type="Pfam" id="PF13242">
    <property type="entry name" value="Hydrolase_like"/>
    <property type="match status" value="1"/>
</dbReference>
<feature type="site" description="Contributes to substrate recognition" evidence="16">
    <location>
        <position position="100"/>
    </location>
</feature>
<dbReference type="PANTHER" id="PTHR42891">
    <property type="entry name" value="D-GLYCERO-BETA-D-MANNO-HEPTOSE-1,7-BISPHOSPHATE 7-PHOSPHATASE"/>
    <property type="match status" value="1"/>
</dbReference>
<evidence type="ECO:0000256" key="3">
    <source>
        <dbReference type="ARBA" id="ARBA00001947"/>
    </source>
</evidence>
<dbReference type="AlphaFoldDB" id="A0A143HIT7"/>
<keyword evidence="11 17" id="KW-0460">Magnesium</keyword>
<comment type="cofactor">
    <cofactor evidence="2 17">
        <name>Mg(2+)</name>
        <dbReference type="ChEBI" id="CHEBI:18420"/>
    </cofactor>
</comment>
<evidence type="ECO:0000256" key="7">
    <source>
        <dbReference type="ARBA" id="ARBA00022490"/>
    </source>
</evidence>
<dbReference type="InterPro" id="IPR006549">
    <property type="entry name" value="HAD-SF_hydro_IIIA"/>
</dbReference>
<dbReference type="EMBL" id="CP014864">
    <property type="protein sequence ID" value="AMX01182.1"/>
    <property type="molecule type" value="Genomic_DNA"/>
</dbReference>
<evidence type="ECO:0000256" key="11">
    <source>
        <dbReference type="ARBA" id="ARBA00022842"/>
    </source>
</evidence>
<name>A0A143HIT7_MICTH</name>
<dbReference type="CDD" id="cd07503">
    <property type="entry name" value="HAD_HisB-N"/>
    <property type="match status" value="1"/>
</dbReference>
<organism evidence="18 19">
    <name type="scientific">Microbulbifer thermotolerans</name>
    <dbReference type="NCBI Taxonomy" id="252514"/>
    <lineage>
        <taxon>Bacteria</taxon>
        <taxon>Pseudomonadati</taxon>
        <taxon>Pseudomonadota</taxon>
        <taxon>Gammaproteobacteria</taxon>
        <taxon>Cellvibrionales</taxon>
        <taxon>Microbulbiferaceae</taxon>
        <taxon>Microbulbifer</taxon>
    </lineage>
</organism>
<dbReference type="NCBIfam" id="TIGR01662">
    <property type="entry name" value="HAD-SF-IIIA"/>
    <property type="match status" value="1"/>
</dbReference>
<dbReference type="NCBIfam" id="NF006506">
    <property type="entry name" value="PRK08942.1"/>
    <property type="match status" value="1"/>
</dbReference>
<dbReference type="GeneID" id="76606437"/>
<evidence type="ECO:0000256" key="2">
    <source>
        <dbReference type="ARBA" id="ARBA00001946"/>
    </source>
</evidence>
<comment type="pathway">
    <text evidence="5">Nucleotide-sugar biosynthesis; ADP-L-glycero-beta-D-manno-heptose biosynthesis; ADP-L-glycero-beta-D-manno-heptose from D-glycero-beta-D-manno-heptose 7-phosphate: step 2/4.</text>
</comment>
<evidence type="ECO:0000256" key="5">
    <source>
        <dbReference type="ARBA" id="ARBA00004708"/>
    </source>
</evidence>
<evidence type="ECO:0000256" key="14">
    <source>
        <dbReference type="PIRNR" id="PIRNR004682"/>
    </source>
</evidence>
<evidence type="ECO:0000256" key="6">
    <source>
        <dbReference type="ARBA" id="ARBA00011245"/>
    </source>
</evidence>
<dbReference type="InterPro" id="IPR023214">
    <property type="entry name" value="HAD_sf"/>
</dbReference>
<evidence type="ECO:0000256" key="10">
    <source>
        <dbReference type="ARBA" id="ARBA00022833"/>
    </source>
</evidence>
<evidence type="ECO:0000256" key="15">
    <source>
        <dbReference type="PIRSR" id="PIRSR004682-1"/>
    </source>
</evidence>
<keyword evidence="8 17" id="KW-0479">Metal-binding</keyword>
<dbReference type="FunFam" id="3.40.50.1000:FF:000168">
    <property type="entry name" value="D,D-heptose 1,7-bisphosphate phosphatase"/>
    <property type="match status" value="1"/>
</dbReference>
<feature type="binding site" evidence="17">
    <location>
        <position position="9"/>
    </location>
    <ligand>
        <name>Mg(2+)</name>
        <dbReference type="ChEBI" id="CHEBI:18420"/>
    </ligand>
</feature>
<feature type="site" description="Stabilizes the phosphoryl group" evidence="16">
    <location>
        <position position="50"/>
    </location>
</feature>
<dbReference type="OrthoDB" id="9788272at2"/>
<sequence length="189" mass="20359">MAIIVLDRDGVINYDSDAHIKSADEWTPLPGSIEAMAELSRAGHQLVIATNQSGLALGLFDLDDLEAMHAKMRALVEDAGGEIAAIFYCPHSPEDNCRCRKPEPGLLDAIEAEFDTSLHGCYLVGDQLKDLHTALTKGCRPVLVRTGAGEGTLRQLLQQPDERLADTAVFDDLAQFAQFLLGTSPSGAQ</sequence>
<evidence type="ECO:0000256" key="9">
    <source>
        <dbReference type="ARBA" id="ARBA00022801"/>
    </source>
</evidence>
<dbReference type="PIRSF" id="PIRSF004682">
    <property type="entry name" value="GmhB"/>
    <property type="match status" value="1"/>
</dbReference>
<evidence type="ECO:0000256" key="8">
    <source>
        <dbReference type="ARBA" id="ARBA00022723"/>
    </source>
</evidence>
<dbReference type="InterPro" id="IPR004446">
    <property type="entry name" value="Heptose_bisP_phosphatase"/>
</dbReference>
<dbReference type="GO" id="GO:0005737">
    <property type="term" value="C:cytoplasm"/>
    <property type="evidence" value="ECO:0007669"/>
    <property type="project" value="UniProtKB-SubCell"/>
</dbReference>
<comment type="cofactor">
    <cofactor evidence="3 17">
        <name>Zn(2+)</name>
        <dbReference type="ChEBI" id="CHEBI:29105"/>
    </cofactor>
</comment>
<comment type="subcellular location">
    <subcellularLocation>
        <location evidence="4 14">Cytoplasm</location>
    </subcellularLocation>
</comment>
<evidence type="ECO:0000313" key="19">
    <source>
        <dbReference type="Proteomes" id="UP000076077"/>
    </source>
</evidence>
<keyword evidence="9 14" id="KW-0378">Hydrolase</keyword>
<dbReference type="PANTHER" id="PTHR42891:SF1">
    <property type="entry name" value="D-GLYCERO-BETA-D-MANNO-HEPTOSE-1,7-BISPHOSPHATE 7-PHOSPHATASE"/>
    <property type="match status" value="1"/>
</dbReference>
<dbReference type="NCBIfam" id="TIGR01656">
    <property type="entry name" value="Histidinol-ppas"/>
    <property type="match status" value="1"/>
</dbReference>
<dbReference type="EC" id="3.1.3.-" evidence="14"/>
<evidence type="ECO:0000256" key="13">
    <source>
        <dbReference type="ARBA" id="ARBA00061616"/>
    </source>
</evidence>
<feature type="binding site" evidence="17">
    <location>
        <position position="89"/>
    </location>
    <ligand>
        <name>Zn(2+)</name>
        <dbReference type="ChEBI" id="CHEBI:29105"/>
    </ligand>
</feature>
<feature type="active site" description="Proton donor" evidence="15">
    <location>
        <position position="9"/>
    </location>
</feature>
<feature type="binding site" evidence="17">
    <location>
        <position position="7"/>
    </location>
    <ligand>
        <name>Mg(2+)</name>
        <dbReference type="ChEBI" id="CHEBI:18420"/>
    </ligand>
</feature>
<feature type="active site" description="Nucleophile" evidence="15">
    <location>
        <position position="7"/>
    </location>
</feature>
<comment type="subunit">
    <text evidence="6">Monomer.</text>
</comment>
<evidence type="ECO:0000256" key="12">
    <source>
        <dbReference type="ARBA" id="ARBA00023277"/>
    </source>
</evidence>
<keyword evidence="7 14" id="KW-0963">Cytoplasm</keyword>
<dbReference type="GO" id="GO:0005975">
    <property type="term" value="P:carbohydrate metabolic process"/>
    <property type="evidence" value="ECO:0007669"/>
    <property type="project" value="InterPro"/>
</dbReference>